<dbReference type="EMBL" id="JAPOHA010000009">
    <property type="protein sequence ID" value="MCY1714599.1"/>
    <property type="molecule type" value="Genomic_DNA"/>
</dbReference>
<dbReference type="RefSeq" id="WP_268058654.1">
    <property type="nucleotide sequence ID" value="NZ_JAPOHA010000009.1"/>
</dbReference>
<reference evidence="1 2" key="1">
    <citation type="submission" date="2022-11" db="EMBL/GenBank/DDBJ databases">
        <authorList>
            <person name="Caiyu Z."/>
        </authorList>
    </citation>
    <scope>NUCLEOTIDE SEQUENCE [LARGE SCALE GENOMIC DNA]</scope>
    <source>
        <strain evidence="1 2">YR-4</strain>
    </source>
</reference>
<accession>A0ABT4BUP5</accession>
<keyword evidence="2" id="KW-1185">Reference proteome</keyword>
<sequence>MKLIEKSLLLAFIFTVLFSFTGFAAGCEDIPNHVLRLHVLANSDSKEDQALKLKVRDRILAESSHIMDNVANKAEAQNAVRTALPKLKSAAEDEVQKQGYHYPVDVKMERLYFTTRQYKTVTLPAGEYDSLRVTIGKAEGHNWWCVIFPPMCLPAAEEPKELGDVLNANQLQIVEGKGDFEVKFKAVELYEQFKDYMEHK</sequence>
<dbReference type="Proteomes" id="UP001082703">
    <property type="component" value="Unassembled WGS sequence"/>
</dbReference>
<evidence type="ECO:0000313" key="2">
    <source>
        <dbReference type="Proteomes" id="UP001082703"/>
    </source>
</evidence>
<gene>
    <name evidence="1" type="primary">spoIIR</name>
    <name evidence="1" type="ORF">OUY18_10070</name>
</gene>
<name>A0ABT4BUP5_9FIRM</name>
<protein>
    <submittedName>
        <fullName evidence="1">Stage II sporulation protein R</fullName>
    </submittedName>
</protein>
<organism evidence="1 2">
    <name type="scientific">Caproiciproducens galactitolivorans</name>
    <dbReference type="NCBI Taxonomy" id="642589"/>
    <lineage>
        <taxon>Bacteria</taxon>
        <taxon>Bacillati</taxon>
        <taxon>Bacillota</taxon>
        <taxon>Clostridia</taxon>
        <taxon>Eubacteriales</taxon>
        <taxon>Acutalibacteraceae</taxon>
        <taxon>Caproiciproducens</taxon>
    </lineage>
</organism>
<dbReference type="InterPro" id="IPR014202">
    <property type="entry name" value="Spore_II_R"/>
</dbReference>
<proteinExistence type="predicted"/>
<dbReference type="PROSITE" id="PS51257">
    <property type="entry name" value="PROKAR_LIPOPROTEIN"/>
    <property type="match status" value="1"/>
</dbReference>
<dbReference type="NCBIfam" id="TIGR02837">
    <property type="entry name" value="spore_II_R"/>
    <property type="match status" value="1"/>
</dbReference>
<evidence type="ECO:0000313" key="1">
    <source>
        <dbReference type="EMBL" id="MCY1714599.1"/>
    </source>
</evidence>
<dbReference type="Pfam" id="PF09551">
    <property type="entry name" value="Spore_II_R"/>
    <property type="match status" value="1"/>
</dbReference>
<comment type="caution">
    <text evidence="1">The sequence shown here is derived from an EMBL/GenBank/DDBJ whole genome shotgun (WGS) entry which is preliminary data.</text>
</comment>